<dbReference type="Gene3D" id="1.10.10.410">
    <property type="match status" value="1"/>
</dbReference>
<dbReference type="SUPFAM" id="SSF89095">
    <property type="entry name" value="GatB/YqeY motif"/>
    <property type="match status" value="1"/>
</dbReference>
<organism evidence="1 2">
    <name type="scientific">Ardenticatena maritima</name>
    <dbReference type="NCBI Taxonomy" id="872965"/>
    <lineage>
        <taxon>Bacteria</taxon>
        <taxon>Bacillati</taxon>
        <taxon>Chloroflexota</taxon>
        <taxon>Ardenticatenia</taxon>
        <taxon>Ardenticatenales</taxon>
        <taxon>Ardenticatenaceae</taxon>
        <taxon>Ardenticatena</taxon>
    </lineage>
</organism>
<protein>
    <recommendedName>
        <fullName evidence="3">Glutamyl-tRNA amidotransferase</fullName>
    </recommendedName>
</protein>
<dbReference type="AlphaFoldDB" id="A0A0M8KAJ4"/>
<accession>A0A0M8KAJ4</accession>
<dbReference type="Pfam" id="PF09424">
    <property type="entry name" value="YqeY"/>
    <property type="match status" value="1"/>
</dbReference>
<evidence type="ECO:0008006" key="3">
    <source>
        <dbReference type="Google" id="ProtNLM"/>
    </source>
</evidence>
<evidence type="ECO:0000313" key="1">
    <source>
        <dbReference type="EMBL" id="GAP63666.1"/>
    </source>
</evidence>
<dbReference type="EMBL" id="BBZA01000181">
    <property type="protein sequence ID" value="GAP63666.1"/>
    <property type="molecule type" value="Genomic_DNA"/>
</dbReference>
<reference evidence="2" key="1">
    <citation type="submission" date="2015-08" db="EMBL/GenBank/DDBJ databases">
        <title>Draft Genome Sequence of a Heterotrophic Facultative Anaerobic Bacterium Ardenticatena maritima Strain 110S.</title>
        <authorList>
            <person name="Kawaichi S."/>
            <person name="Yoshida T."/>
            <person name="Sako Y."/>
            <person name="Nakamura R."/>
        </authorList>
    </citation>
    <scope>NUCLEOTIDE SEQUENCE [LARGE SCALE GENOMIC DNA]</scope>
    <source>
        <strain evidence="2">110S</strain>
    </source>
</reference>
<keyword evidence="2" id="KW-1185">Reference proteome</keyword>
<dbReference type="PANTHER" id="PTHR28055:SF1">
    <property type="entry name" value="ALTERED INHERITANCE OF MITOCHONDRIA PROTEIN 41, MITOCHONDRIAL"/>
    <property type="match status" value="1"/>
</dbReference>
<dbReference type="PANTHER" id="PTHR28055">
    <property type="entry name" value="ALTERED INHERITANCE OF MITOCHONDRIA PROTEIN 41, MITOCHONDRIAL"/>
    <property type="match status" value="1"/>
</dbReference>
<comment type="caution">
    <text evidence="1">The sequence shown here is derived from an EMBL/GenBank/DDBJ whole genome shotgun (WGS) entry which is preliminary data.</text>
</comment>
<dbReference type="InterPro" id="IPR019004">
    <property type="entry name" value="YqeY/Aim41"/>
</dbReference>
<evidence type="ECO:0000313" key="2">
    <source>
        <dbReference type="Proteomes" id="UP000037784"/>
    </source>
</evidence>
<dbReference type="FunCoup" id="A0A0M8KAJ4">
    <property type="interactions" value="295"/>
</dbReference>
<sequence length="172" mass="19355">MAARLSNDNTIIQRQHTGETMSLKERLQQDLKEALRNRDDVRRNTIRLLLTAIKNAEIEHGGELSDEQIVQLLQKQAKQRRDSIEQYRQGGREDLVAEESAELAIIEEYLPEQLSEDEIRAEALAQIEAVGATSPRDMGKVMGPLMAKLRGRADGALVQKVVRELLAERSAS</sequence>
<gene>
    <name evidence="1" type="ORF">ARMA_2089</name>
</gene>
<dbReference type="Gene3D" id="1.10.1510.10">
    <property type="entry name" value="Uncharacterised protein YqeY/AIM41 PF09424, N-terminal domain"/>
    <property type="match status" value="1"/>
</dbReference>
<dbReference type="Proteomes" id="UP000037784">
    <property type="component" value="Unassembled WGS sequence"/>
</dbReference>
<proteinExistence type="predicted"/>
<name>A0A0M8KAJ4_9CHLR</name>
<dbReference type="STRING" id="872965.SE16_12965"/>
<dbReference type="GO" id="GO:0016884">
    <property type="term" value="F:carbon-nitrogen ligase activity, with glutamine as amido-N-donor"/>
    <property type="evidence" value="ECO:0007669"/>
    <property type="project" value="InterPro"/>
</dbReference>
<dbReference type="InterPro" id="IPR023168">
    <property type="entry name" value="GatB_Yqey_C_2"/>
</dbReference>
<dbReference type="InterPro" id="IPR003789">
    <property type="entry name" value="Asn/Gln_tRNA_amidoTrase-B-like"/>
</dbReference>
<dbReference type="InterPro" id="IPR042184">
    <property type="entry name" value="YqeY/Aim41_N"/>
</dbReference>
<dbReference type="InParanoid" id="A0A0M8KAJ4"/>